<comment type="caution">
    <text evidence="2">The sequence shown here is derived from an EMBL/GenBank/DDBJ whole genome shotgun (WGS) entry which is preliminary data.</text>
</comment>
<dbReference type="AlphaFoldDB" id="A0AA38LKV6"/>
<protein>
    <submittedName>
        <fullName evidence="2">Uncharacterized protein</fullName>
    </submittedName>
</protein>
<dbReference type="Proteomes" id="UP000824469">
    <property type="component" value="Unassembled WGS sequence"/>
</dbReference>
<evidence type="ECO:0000256" key="1">
    <source>
        <dbReference type="SAM" id="MobiDB-lite"/>
    </source>
</evidence>
<proteinExistence type="predicted"/>
<gene>
    <name evidence="2" type="ORF">KI387_007694</name>
</gene>
<accession>A0AA38LKV6</accession>
<evidence type="ECO:0000313" key="3">
    <source>
        <dbReference type="Proteomes" id="UP000824469"/>
    </source>
</evidence>
<dbReference type="EMBL" id="JAHRHJ020000002">
    <property type="protein sequence ID" value="KAH9327516.1"/>
    <property type="molecule type" value="Genomic_DNA"/>
</dbReference>
<feature type="region of interest" description="Disordered" evidence="1">
    <location>
        <begin position="35"/>
        <end position="55"/>
    </location>
</feature>
<sequence length="55" mass="6109">MHEQVNEATEREATEIIKALVEQELQHSADIVMEEGKEESIEKEQVSIGGGPSLM</sequence>
<reference evidence="2 3" key="1">
    <citation type="journal article" date="2021" name="Nat. Plants">
        <title>The Taxus genome provides insights into paclitaxel biosynthesis.</title>
        <authorList>
            <person name="Xiong X."/>
            <person name="Gou J."/>
            <person name="Liao Q."/>
            <person name="Li Y."/>
            <person name="Zhou Q."/>
            <person name="Bi G."/>
            <person name="Li C."/>
            <person name="Du R."/>
            <person name="Wang X."/>
            <person name="Sun T."/>
            <person name="Guo L."/>
            <person name="Liang H."/>
            <person name="Lu P."/>
            <person name="Wu Y."/>
            <person name="Zhang Z."/>
            <person name="Ro D.K."/>
            <person name="Shang Y."/>
            <person name="Huang S."/>
            <person name="Yan J."/>
        </authorList>
    </citation>
    <scope>NUCLEOTIDE SEQUENCE [LARGE SCALE GENOMIC DNA]</scope>
    <source>
        <strain evidence="2">Ta-2019</strain>
    </source>
</reference>
<name>A0AA38LKV6_TAXCH</name>
<feature type="non-terminal residue" evidence="2">
    <location>
        <position position="55"/>
    </location>
</feature>
<keyword evidence="3" id="KW-1185">Reference proteome</keyword>
<evidence type="ECO:0000313" key="2">
    <source>
        <dbReference type="EMBL" id="KAH9327516.1"/>
    </source>
</evidence>
<organism evidence="2 3">
    <name type="scientific">Taxus chinensis</name>
    <name type="common">Chinese yew</name>
    <name type="synonym">Taxus wallichiana var. chinensis</name>
    <dbReference type="NCBI Taxonomy" id="29808"/>
    <lineage>
        <taxon>Eukaryota</taxon>
        <taxon>Viridiplantae</taxon>
        <taxon>Streptophyta</taxon>
        <taxon>Embryophyta</taxon>
        <taxon>Tracheophyta</taxon>
        <taxon>Spermatophyta</taxon>
        <taxon>Pinopsida</taxon>
        <taxon>Pinidae</taxon>
        <taxon>Conifers II</taxon>
        <taxon>Cupressales</taxon>
        <taxon>Taxaceae</taxon>
        <taxon>Taxus</taxon>
    </lineage>
</organism>
<feature type="compositionally biased region" description="Basic and acidic residues" evidence="1">
    <location>
        <begin position="35"/>
        <end position="45"/>
    </location>
</feature>